<accession>A0A9D9H7C9</accession>
<dbReference type="EMBL" id="JADIMW010000067">
    <property type="protein sequence ID" value="MBO8438484.1"/>
    <property type="molecule type" value="Genomic_DNA"/>
</dbReference>
<dbReference type="InterPro" id="IPR053136">
    <property type="entry name" value="UTP_pyrophosphatase-like"/>
</dbReference>
<protein>
    <submittedName>
        <fullName evidence="2">DUF45 domain-containing protein</fullName>
    </submittedName>
</protein>
<dbReference type="Gene3D" id="3.30.2010.10">
    <property type="entry name" value="Metalloproteases ('zincins'), catalytic domain"/>
    <property type="match status" value="1"/>
</dbReference>
<evidence type="ECO:0000259" key="1">
    <source>
        <dbReference type="Pfam" id="PF01863"/>
    </source>
</evidence>
<reference evidence="2" key="1">
    <citation type="submission" date="2020-10" db="EMBL/GenBank/DDBJ databases">
        <authorList>
            <person name="Gilroy R."/>
        </authorList>
    </citation>
    <scope>NUCLEOTIDE SEQUENCE</scope>
    <source>
        <strain evidence="2">G3-4614</strain>
    </source>
</reference>
<dbReference type="PANTHER" id="PTHR30399">
    <property type="entry name" value="UNCHARACTERIZED PROTEIN YGJP"/>
    <property type="match status" value="1"/>
</dbReference>
<sequence>MHKEAIYDDEFGEIQLRYDIRAVRYTFHAKSGRLHATLPFGVSEKELRPILEKKREALRRLLVRVSGNTLSVGNIIETRCFNINIETYRGEKILYTMRDGSLIVLLPHDADIGEPLLSEKIKRGIMRFVKQSAATYLKARLDAAAARLRLKYNTFAVASGRRILGRCDSRRNIKLSCYLLFYPEELIDYVIYHELAHLTVMNHGAAFHELCNKYCSGRENELRKRLRHFPLPL</sequence>
<proteinExistence type="predicted"/>
<evidence type="ECO:0000313" key="2">
    <source>
        <dbReference type="EMBL" id="MBO8438484.1"/>
    </source>
</evidence>
<dbReference type="CDD" id="cd07344">
    <property type="entry name" value="M48_yhfN_like"/>
    <property type="match status" value="1"/>
</dbReference>
<reference evidence="2" key="2">
    <citation type="journal article" date="2021" name="PeerJ">
        <title>Extensive microbial diversity within the chicken gut microbiome revealed by metagenomics and culture.</title>
        <authorList>
            <person name="Gilroy R."/>
            <person name="Ravi A."/>
            <person name="Getino M."/>
            <person name="Pursley I."/>
            <person name="Horton D.L."/>
            <person name="Alikhan N.F."/>
            <person name="Baker D."/>
            <person name="Gharbi K."/>
            <person name="Hall N."/>
            <person name="Watson M."/>
            <person name="Adriaenssens E.M."/>
            <person name="Foster-Nyarko E."/>
            <person name="Jarju S."/>
            <person name="Secka A."/>
            <person name="Antonio M."/>
            <person name="Oren A."/>
            <person name="Chaudhuri R.R."/>
            <person name="La Ragione R."/>
            <person name="Hildebrand F."/>
            <person name="Pallen M.J."/>
        </authorList>
    </citation>
    <scope>NUCLEOTIDE SEQUENCE</scope>
    <source>
        <strain evidence="2">G3-4614</strain>
    </source>
</reference>
<gene>
    <name evidence="2" type="ORF">IAC54_06260</name>
</gene>
<dbReference type="PANTHER" id="PTHR30399:SF1">
    <property type="entry name" value="UTP PYROPHOSPHATASE"/>
    <property type="match status" value="1"/>
</dbReference>
<feature type="domain" description="YgjP-like metallopeptidase" evidence="1">
    <location>
        <begin position="26"/>
        <end position="227"/>
    </location>
</feature>
<organism evidence="2 3">
    <name type="scientific">Candidatus Caccoplasma merdipullorum</name>
    <dbReference type="NCBI Taxonomy" id="2840718"/>
    <lineage>
        <taxon>Bacteria</taxon>
        <taxon>Pseudomonadati</taxon>
        <taxon>Bacteroidota</taxon>
        <taxon>Bacteroidia</taxon>
        <taxon>Bacteroidales</taxon>
        <taxon>Bacteroidaceae</taxon>
        <taxon>Bacteroidaceae incertae sedis</taxon>
        <taxon>Candidatus Caccoplasma</taxon>
    </lineage>
</organism>
<evidence type="ECO:0000313" key="3">
    <source>
        <dbReference type="Proteomes" id="UP000823636"/>
    </source>
</evidence>
<dbReference type="Pfam" id="PF01863">
    <property type="entry name" value="YgjP-like"/>
    <property type="match status" value="1"/>
</dbReference>
<comment type="caution">
    <text evidence="2">The sequence shown here is derived from an EMBL/GenBank/DDBJ whole genome shotgun (WGS) entry which is preliminary data.</text>
</comment>
<dbReference type="InterPro" id="IPR002725">
    <property type="entry name" value="YgjP-like_metallopeptidase"/>
</dbReference>
<dbReference type="Proteomes" id="UP000823636">
    <property type="component" value="Unassembled WGS sequence"/>
</dbReference>
<name>A0A9D9H7C9_9BACT</name>
<dbReference type="AlphaFoldDB" id="A0A9D9H7C9"/>